<dbReference type="Gene3D" id="3.30.565.10">
    <property type="entry name" value="Histidine kinase-like ATPase, C-terminal domain"/>
    <property type="match status" value="1"/>
</dbReference>
<dbReference type="SUPFAM" id="SSF55874">
    <property type="entry name" value="ATPase domain of HSP90 chaperone/DNA topoisomerase II/histidine kinase"/>
    <property type="match status" value="1"/>
</dbReference>
<name>A0ABX0Q9G2_9BACT</name>
<keyword evidence="10" id="KW-1185">Reference proteome</keyword>
<dbReference type="PRINTS" id="PR00344">
    <property type="entry name" value="BCTRLSENSOR"/>
</dbReference>
<dbReference type="InterPro" id="IPR003594">
    <property type="entry name" value="HATPase_dom"/>
</dbReference>
<gene>
    <name evidence="9" type="ORF">F7231_01150</name>
</gene>
<dbReference type="CDD" id="cd00082">
    <property type="entry name" value="HisKA"/>
    <property type="match status" value="1"/>
</dbReference>
<dbReference type="InterPro" id="IPR005467">
    <property type="entry name" value="His_kinase_dom"/>
</dbReference>
<keyword evidence="7" id="KW-0812">Transmembrane</keyword>
<feature type="transmembrane region" description="Helical" evidence="7">
    <location>
        <begin position="188"/>
        <end position="209"/>
    </location>
</feature>
<dbReference type="InterPro" id="IPR007891">
    <property type="entry name" value="CHASE3"/>
</dbReference>
<dbReference type="InterPro" id="IPR050351">
    <property type="entry name" value="BphY/WalK/GraS-like"/>
</dbReference>
<keyword evidence="7" id="KW-1133">Transmembrane helix</keyword>
<evidence type="ECO:0000313" key="10">
    <source>
        <dbReference type="Proteomes" id="UP000606008"/>
    </source>
</evidence>
<dbReference type="Pfam" id="PF00512">
    <property type="entry name" value="HisKA"/>
    <property type="match status" value="1"/>
</dbReference>
<protein>
    <recommendedName>
        <fullName evidence="2">histidine kinase</fullName>
        <ecNumber evidence="2">2.7.13.3</ecNumber>
    </recommendedName>
</protein>
<keyword evidence="6" id="KW-0175">Coiled coil</keyword>
<dbReference type="EC" id="2.7.13.3" evidence="2"/>
<dbReference type="InterPro" id="IPR036097">
    <property type="entry name" value="HisK_dim/P_sf"/>
</dbReference>
<dbReference type="SMART" id="SM00388">
    <property type="entry name" value="HisKA"/>
    <property type="match status" value="1"/>
</dbReference>
<feature type="coiled-coil region" evidence="6">
    <location>
        <begin position="209"/>
        <end position="247"/>
    </location>
</feature>
<sequence length="491" mass="55748">MLRLPRLSPERVNRRIAFSFVVAIILISVGFALSFYSYTRSQKANDRIAYTFRVINTLEDLFSIAKDIETGTRGYMVTHDSVFLEPRTAALLQVHPKLILFRKLVANNFQQQRAIDTLATLLDAEVDISTRQLQLSLYTPNSVVRAYLLTSKVRMDAIRRHVAVMIAREQAHMLNWSEDARKSFQNTLVLIFALSLLTFATLLISYNLLDRELRRRAENEAQLRQYEAELQAKIHQLEVSNQELERFAFVASHDMQEPLRKIQTFGDLLNQQYPPQVDSNGRLYLSKMLTSADRMSKLIRDLLNFSRLRNEPDAFEQVSVGDLLARVLVDLELPIKSSNATITVGTMPVLEAVPLQLEQLLSNLISNALKYSRPGVNPDITITAEIISGKTFPGLITDQTYYQLHVIDNGIGFDDKYLDRIFDVFQRLHTKGSYEGTGIGLAICKRVVAYHNGYITARSKEGVGTTFVIILPETQLKPLPQDPEQETVIVG</sequence>
<dbReference type="PROSITE" id="PS50109">
    <property type="entry name" value="HIS_KIN"/>
    <property type="match status" value="1"/>
</dbReference>
<dbReference type="Pfam" id="PF05227">
    <property type="entry name" value="CHASE3"/>
    <property type="match status" value="1"/>
</dbReference>
<feature type="transmembrane region" description="Helical" evidence="7">
    <location>
        <begin position="16"/>
        <end position="38"/>
    </location>
</feature>
<dbReference type="EMBL" id="WAEL01000001">
    <property type="protein sequence ID" value="NID08765.1"/>
    <property type="molecule type" value="Genomic_DNA"/>
</dbReference>
<dbReference type="PANTHER" id="PTHR42878">
    <property type="entry name" value="TWO-COMPONENT HISTIDINE KINASE"/>
    <property type="match status" value="1"/>
</dbReference>
<organism evidence="9 10">
    <name type="scientific">Fibrivirga algicola</name>
    <dbReference type="NCBI Taxonomy" id="2950420"/>
    <lineage>
        <taxon>Bacteria</taxon>
        <taxon>Pseudomonadati</taxon>
        <taxon>Bacteroidota</taxon>
        <taxon>Cytophagia</taxon>
        <taxon>Cytophagales</taxon>
        <taxon>Spirosomataceae</taxon>
        <taxon>Fibrivirga</taxon>
    </lineage>
</organism>
<dbReference type="Pfam" id="PF02518">
    <property type="entry name" value="HATPase_c"/>
    <property type="match status" value="1"/>
</dbReference>
<dbReference type="InterPro" id="IPR003661">
    <property type="entry name" value="HisK_dim/P_dom"/>
</dbReference>
<keyword evidence="7" id="KW-0472">Membrane</keyword>
<keyword evidence="4" id="KW-0808">Transferase</keyword>
<keyword evidence="3" id="KW-0597">Phosphoprotein</keyword>
<evidence type="ECO:0000256" key="3">
    <source>
        <dbReference type="ARBA" id="ARBA00022553"/>
    </source>
</evidence>
<proteinExistence type="predicted"/>
<evidence type="ECO:0000256" key="1">
    <source>
        <dbReference type="ARBA" id="ARBA00000085"/>
    </source>
</evidence>
<evidence type="ECO:0000256" key="5">
    <source>
        <dbReference type="ARBA" id="ARBA00022777"/>
    </source>
</evidence>
<comment type="caution">
    <text evidence="9">The sequence shown here is derived from an EMBL/GenBank/DDBJ whole genome shotgun (WGS) entry which is preliminary data.</text>
</comment>
<keyword evidence="5 9" id="KW-0418">Kinase</keyword>
<dbReference type="Gene3D" id="1.10.287.130">
    <property type="match status" value="1"/>
</dbReference>
<dbReference type="GO" id="GO:0016301">
    <property type="term" value="F:kinase activity"/>
    <property type="evidence" value="ECO:0007669"/>
    <property type="project" value="UniProtKB-KW"/>
</dbReference>
<dbReference type="PANTHER" id="PTHR42878:SF15">
    <property type="entry name" value="BACTERIOPHYTOCHROME"/>
    <property type="match status" value="1"/>
</dbReference>
<dbReference type="SMART" id="SM00387">
    <property type="entry name" value="HATPase_c"/>
    <property type="match status" value="1"/>
</dbReference>
<reference evidence="10" key="2">
    <citation type="submission" date="2023-07" db="EMBL/GenBank/DDBJ databases">
        <authorList>
            <person name="Jung D.-H."/>
        </authorList>
    </citation>
    <scope>NUCLEOTIDE SEQUENCE [LARGE SCALE GENOMIC DNA]</scope>
    <source>
        <strain evidence="10">JA-25</strain>
    </source>
</reference>
<dbReference type="CDD" id="cd19410">
    <property type="entry name" value="HK9-like_sensor"/>
    <property type="match status" value="1"/>
</dbReference>
<evidence type="ECO:0000256" key="6">
    <source>
        <dbReference type="SAM" id="Coils"/>
    </source>
</evidence>
<evidence type="ECO:0000256" key="2">
    <source>
        <dbReference type="ARBA" id="ARBA00012438"/>
    </source>
</evidence>
<feature type="domain" description="Histidine kinase" evidence="8">
    <location>
        <begin position="250"/>
        <end position="475"/>
    </location>
</feature>
<dbReference type="InterPro" id="IPR036890">
    <property type="entry name" value="HATPase_C_sf"/>
</dbReference>
<comment type="catalytic activity">
    <reaction evidence="1">
        <text>ATP + protein L-histidine = ADP + protein N-phospho-L-histidine.</text>
        <dbReference type="EC" id="2.7.13.3"/>
    </reaction>
</comment>
<evidence type="ECO:0000256" key="7">
    <source>
        <dbReference type="SAM" id="Phobius"/>
    </source>
</evidence>
<dbReference type="Proteomes" id="UP000606008">
    <property type="component" value="Unassembled WGS sequence"/>
</dbReference>
<evidence type="ECO:0000259" key="8">
    <source>
        <dbReference type="PROSITE" id="PS50109"/>
    </source>
</evidence>
<evidence type="ECO:0000313" key="9">
    <source>
        <dbReference type="EMBL" id="NID08765.1"/>
    </source>
</evidence>
<dbReference type="SUPFAM" id="SSF47384">
    <property type="entry name" value="Homodimeric domain of signal transducing histidine kinase"/>
    <property type="match status" value="1"/>
</dbReference>
<reference evidence="10" key="1">
    <citation type="submission" date="2019-09" db="EMBL/GenBank/DDBJ databases">
        <authorList>
            <person name="Jung D.-H."/>
        </authorList>
    </citation>
    <scope>NUCLEOTIDE SEQUENCE [LARGE SCALE GENOMIC DNA]</scope>
    <source>
        <strain evidence="10">JA-25</strain>
    </source>
</reference>
<evidence type="ECO:0000256" key="4">
    <source>
        <dbReference type="ARBA" id="ARBA00022679"/>
    </source>
</evidence>
<accession>A0ABX0Q9G2</accession>
<dbReference type="InterPro" id="IPR004358">
    <property type="entry name" value="Sig_transdc_His_kin-like_C"/>
</dbReference>